<name>A0ACC3D6W7_9PEZI</name>
<evidence type="ECO:0000313" key="1">
    <source>
        <dbReference type="EMBL" id="KAK3062773.1"/>
    </source>
</evidence>
<gene>
    <name evidence="1" type="ORF">LTS18_003376</name>
</gene>
<proteinExistence type="predicted"/>
<accession>A0ACC3D6W7</accession>
<sequence length="745" mass="80324">HLTEHQREVVERQHAQAVAMFPDLRSGPKSSSPANPFAPRKLSITPMKKVDRMNSDATDERPTTPTLQIQANDIDDLPCSSPTPASVPRRRASSIHAHTPVGEPQFLMMDPPSSPPESQEDPDEAMKVREADELGEDLANVPDESDATVDVIPGTTYEDNEGPVDEDAENIVLCPPELTVEADDAEMVDETLVSANGNILTEQQLCPSEASIDPGLPAAQLAAEEEFFRRSTATNASIAEDSAAKPNSQAQAGQIVDGIDVQDFLTSDAFVDAPTVPITSDITESEVVDASQEIVREDQDHEKTVQPPTETETLVRGTKVVESTTTSSGQYAAETPIGDGIRPTATTNDEQQNERPSSPADISKIANSLIDSSPAKLNKAMPSTEVTTLSHTPHSQAQSLDDDNLSQGLSQGRKRSSTSRPRGRPSKRPKSETPSQAETTNDVLARTPDVNAEKPMLDCIIVATPEFLRQRGQSSVGEARRAVPLKPSRPANTSSSRQSSQPSQPSQLSETAVSVEAEASRSVTPAKSKKKRSRGSLPVNDDETAAGEEDSQQEIQVEQTPASKRQKSSDGTPRSSHKKRSSQILSHVEITSSRSSFGSLENGQNSRASSAEVEFTREEIQEIEEVVLASRTSQHHPQPTTQEKKNNAMDVPQTEDIPSGNSTKAAAPAASKTAAPPAPATPTTATTPTTTRTILSPRSLLRNLNSWINDIKTMVLGSQEEREFDDALFEARRAVHEAGRRGRET</sequence>
<protein>
    <submittedName>
        <fullName evidence="1">Uncharacterized protein</fullName>
    </submittedName>
</protein>
<comment type="caution">
    <text evidence="1">The sequence shown here is derived from an EMBL/GenBank/DDBJ whole genome shotgun (WGS) entry which is preliminary data.</text>
</comment>
<feature type="non-terminal residue" evidence="1">
    <location>
        <position position="1"/>
    </location>
</feature>
<evidence type="ECO:0000313" key="2">
    <source>
        <dbReference type="Proteomes" id="UP001186974"/>
    </source>
</evidence>
<keyword evidence="2" id="KW-1185">Reference proteome</keyword>
<dbReference type="EMBL" id="JAWDJW010007133">
    <property type="protein sequence ID" value="KAK3062773.1"/>
    <property type="molecule type" value="Genomic_DNA"/>
</dbReference>
<reference evidence="1" key="1">
    <citation type="submission" date="2024-09" db="EMBL/GenBank/DDBJ databases">
        <title>Black Yeasts Isolated from many extreme environments.</title>
        <authorList>
            <person name="Coleine C."/>
            <person name="Stajich J.E."/>
            <person name="Selbmann L."/>
        </authorList>
    </citation>
    <scope>NUCLEOTIDE SEQUENCE</scope>
    <source>
        <strain evidence="1">CCFEE 5737</strain>
    </source>
</reference>
<organism evidence="1 2">
    <name type="scientific">Coniosporium uncinatum</name>
    <dbReference type="NCBI Taxonomy" id="93489"/>
    <lineage>
        <taxon>Eukaryota</taxon>
        <taxon>Fungi</taxon>
        <taxon>Dikarya</taxon>
        <taxon>Ascomycota</taxon>
        <taxon>Pezizomycotina</taxon>
        <taxon>Dothideomycetes</taxon>
        <taxon>Dothideomycetes incertae sedis</taxon>
        <taxon>Coniosporium</taxon>
    </lineage>
</organism>
<dbReference type="Proteomes" id="UP001186974">
    <property type="component" value="Unassembled WGS sequence"/>
</dbReference>